<dbReference type="InterPro" id="IPR010972">
    <property type="entry name" value="Beta-PGM"/>
</dbReference>
<comment type="caution">
    <text evidence="11">The sequence shown here is derived from an EMBL/GenBank/DDBJ whole genome shotgun (WGS) entry which is preliminary data.</text>
</comment>
<protein>
    <recommendedName>
        <fullName evidence="10">Beta-phosphoglucomutase</fullName>
        <ecNumber evidence="9">5.4.2.6</ecNumber>
    </recommendedName>
</protein>
<dbReference type="GO" id="GO:0008801">
    <property type="term" value="F:beta-phosphoglucomutase activity"/>
    <property type="evidence" value="ECO:0007669"/>
    <property type="project" value="UniProtKB-EC"/>
</dbReference>
<comment type="similarity">
    <text evidence="2">Belongs to the HAD-like hydrolase superfamily. CbbY/CbbZ/Gph/YieH family.</text>
</comment>
<keyword evidence="6 11" id="KW-0413">Isomerase</keyword>
<dbReference type="PANTHER" id="PTHR46193">
    <property type="entry name" value="6-PHOSPHOGLUCONATE PHOSPHATASE"/>
    <property type="match status" value="1"/>
</dbReference>
<dbReference type="InterPro" id="IPR006439">
    <property type="entry name" value="HAD-SF_hydro_IA"/>
</dbReference>
<evidence type="ECO:0000256" key="9">
    <source>
        <dbReference type="ARBA" id="ARBA00044968"/>
    </source>
</evidence>
<dbReference type="Proteomes" id="UP001231941">
    <property type="component" value="Unassembled WGS sequence"/>
</dbReference>
<evidence type="ECO:0000256" key="10">
    <source>
        <dbReference type="ARBA" id="ARBA00044991"/>
    </source>
</evidence>
<evidence type="ECO:0000256" key="6">
    <source>
        <dbReference type="ARBA" id="ARBA00023235"/>
    </source>
</evidence>
<dbReference type="Pfam" id="PF00702">
    <property type="entry name" value="Hydrolase"/>
    <property type="match status" value="1"/>
</dbReference>
<dbReference type="InterPro" id="IPR051600">
    <property type="entry name" value="Beta-PGM-like"/>
</dbReference>
<dbReference type="InterPro" id="IPR010976">
    <property type="entry name" value="B-phosphoglucomutase_hydrolase"/>
</dbReference>
<evidence type="ECO:0000256" key="3">
    <source>
        <dbReference type="ARBA" id="ARBA00022553"/>
    </source>
</evidence>
<keyword evidence="7" id="KW-0119">Carbohydrate metabolism</keyword>
<dbReference type="CDD" id="cd02598">
    <property type="entry name" value="HAD_BPGM"/>
    <property type="match status" value="1"/>
</dbReference>
<dbReference type="InterPro" id="IPR023214">
    <property type="entry name" value="HAD_sf"/>
</dbReference>
<dbReference type="SUPFAM" id="SSF56784">
    <property type="entry name" value="HAD-like"/>
    <property type="match status" value="1"/>
</dbReference>
<evidence type="ECO:0000256" key="5">
    <source>
        <dbReference type="ARBA" id="ARBA00022842"/>
    </source>
</evidence>
<evidence type="ECO:0000256" key="7">
    <source>
        <dbReference type="ARBA" id="ARBA00023277"/>
    </source>
</evidence>
<keyword evidence="5" id="KW-0460">Magnesium</keyword>
<dbReference type="SFLD" id="SFLDS00003">
    <property type="entry name" value="Haloacid_Dehalogenase"/>
    <property type="match status" value="1"/>
</dbReference>
<evidence type="ECO:0000256" key="1">
    <source>
        <dbReference type="ARBA" id="ARBA00001946"/>
    </source>
</evidence>
<dbReference type="SFLD" id="SFLDG01135">
    <property type="entry name" value="C1.5.6:_HAD__Beta-PGM__Phospha"/>
    <property type="match status" value="1"/>
</dbReference>
<dbReference type="Gene3D" id="3.40.50.1000">
    <property type="entry name" value="HAD superfamily/HAD-like"/>
    <property type="match status" value="1"/>
</dbReference>
<dbReference type="SFLD" id="SFLDG01129">
    <property type="entry name" value="C1.5:_HAD__Beta-PGM__Phosphata"/>
    <property type="match status" value="1"/>
</dbReference>
<evidence type="ECO:0000256" key="2">
    <source>
        <dbReference type="ARBA" id="ARBA00006171"/>
    </source>
</evidence>
<keyword evidence="12" id="KW-1185">Reference proteome</keyword>
<dbReference type="Gene3D" id="1.10.150.240">
    <property type="entry name" value="Putative phosphatase, domain 2"/>
    <property type="match status" value="1"/>
</dbReference>
<organism evidence="11 12">
    <name type="scientific">Chengkuizengella axinellae</name>
    <dbReference type="NCBI Taxonomy" id="3064388"/>
    <lineage>
        <taxon>Bacteria</taxon>
        <taxon>Bacillati</taxon>
        <taxon>Bacillota</taxon>
        <taxon>Bacilli</taxon>
        <taxon>Bacillales</taxon>
        <taxon>Paenibacillaceae</taxon>
        <taxon>Chengkuizengella</taxon>
    </lineage>
</organism>
<dbReference type="InterPro" id="IPR036412">
    <property type="entry name" value="HAD-like_sf"/>
</dbReference>
<dbReference type="RefSeq" id="WP_305990337.1">
    <property type="nucleotide sequence ID" value="NZ_JAVAMP010000001.1"/>
</dbReference>
<reference evidence="11 12" key="1">
    <citation type="submission" date="2023-08" db="EMBL/GenBank/DDBJ databases">
        <authorList>
            <person name="Park J.-S."/>
        </authorList>
    </citation>
    <scope>NUCLEOTIDE SEQUENCE [LARGE SCALE GENOMIC DNA]</scope>
    <source>
        <strain evidence="11 12">2205SS18-9</strain>
    </source>
</reference>
<accession>A0ABT9IW49</accession>
<dbReference type="NCBIfam" id="TIGR01990">
    <property type="entry name" value="bPGM"/>
    <property type="match status" value="1"/>
</dbReference>
<name>A0ABT9IW49_9BACL</name>
<dbReference type="PANTHER" id="PTHR46193:SF18">
    <property type="entry name" value="HEXITOL PHOSPHATASE B"/>
    <property type="match status" value="1"/>
</dbReference>
<keyword evidence="4" id="KW-0479">Metal-binding</keyword>
<proteinExistence type="inferred from homology"/>
<dbReference type="InterPro" id="IPR023198">
    <property type="entry name" value="PGP-like_dom2"/>
</dbReference>
<gene>
    <name evidence="11" type="primary">pgmB</name>
    <name evidence="11" type="ORF">Q5Y73_02905</name>
</gene>
<comment type="cofactor">
    <cofactor evidence="1">
        <name>Mg(2+)</name>
        <dbReference type="ChEBI" id="CHEBI:18420"/>
    </cofactor>
</comment>
<dbReference type="EC" id="5.4.2.6" evidence="9"/>
<evidence type="ECO:0000313" key="11">
    <source>
        <dbReference type="EMBL" id="MDP5273044.1"/>
    </source>
</evidence>
<sequence length="216" mass="24289">MTNFKLFIFDLDGVLTESSEQHFLAWKKLSDELGISIDEKFNDQLKGISRMDSLERILANGGIAENYSKKQKEDLAARKNEYYVSMISQFTEENLNDGVRELFSKLKKHNILIAIGSASKNAPLLLKKLNIEKYIDYIVNPKNLKSKPAPDIFLNAANKWSIEPRDCVGIEDSVSGISSIKSAGMFAIGIGDQKVLNQADIVYKQTKEVNLLDLLK</sequence>
<dbReference type="EMBL" id="JAVAMP010000001">
    <property type="protein sequence ID" value="MDP5273044.1"/>
    <property type="molecule type" value="Genomic_DNA"/>
</dbReference>
<evidence type="ECO:0000313" key="12">
    <source>
        <dbReference type="Proteomes" id="UP001231941"/>
    </source>
</evidence>
<dbReference type="NCBIfam" id="TIGR02009">
    <property type="entry name" value="PGMB-YQAB-SF"/>
    <property type="match status" value="1"/>
</dbReference>
<comment type="catalytic activity">
    <reaction evidence="8">
        <text>beta-D-glucose 1-phosphate = beta-D-glucose 6-phosphate</text>
        <dbReference type="Rhea" id="RHEA:20113"/>
        <dbReference type="ChEBI" id="CHEBI:57684"/>
        <dbReference type="ChEBI" id="CHEBI:58247"/>
        <dbReference type="EC" id="5.4.2.6"/>
    </reaction>
</comment>
<evidence type="ECO:0000256" key="8">
    <source>
        <dbReference type="ARBA" id="ARBA00044926"/>
    </source>
</evidence>
<evidence type="ECO:0000256" key="4">
    <source>
        <dbReference type="ARBA" id="ARBA00022723"/>
    </source>
</evidence>
<keyword evidence="3" id="KW-0597">Phosphoprotein</keyword>
<dbReference type="NCBIfam" id="TIGR01509">
    <property type="entry name" value="HAD-SF-IA-v3"/>
    <property type="match status" value="1"/>
</dbReference>